<dbReference type="GeneID" id="105271860"/>
<sequence length="546" mass="61109">MPGISSSTGLIAARVQPIYKPKPKKIELSGTSKPAPFTLRPFAGLFNPFPYGCSVLCNHPADCEAKEFVKRAKESWATEGKTLLLPTEMELIRATLLAGGVLDCSVPQEAHSQDTAATTTVPEELFRKYTETDSRPLTPTPTLASGPLTAHRNPPEDGPAPCNPRERTTLILDLRTASQEQEAETLSWHALTLEPPPSPRRPSDISRPLLHQQSHQARSAAPPPPSPVQPGAFSDGGSSRNEDQEVDTDTEAGSPMKRRGKKLKKRKCRRGSAYGQQNEVRGPLEPLETQVSQVDDGSRRNSGQQQVTSEVDIKPERAVTPVQDHHPHSFLTPDIIRHLGRELDRETVEEEFNLRRKIALEEALRVKEETQPNVKSSRIPVTAPVCQNAPRVFSRQSARFELLDSGSLVAMKPLDYLGKFVFLTPGRKLIFGRTFNKFYEDTMDGLRYIQPNELMEALQEVMGRPFTEEQMLKFGEIMGEIKEPLNFRTWCGVCAICERLLSPLPPRDVDPPAWIERADFEALERRLKCVQADPMLVKLLRDIRDQ</sequence>
<dbReference type="EMBL" id="GBYB01009062">
    <property type="protein sequence ID" value="JAG78829.1"/>
    <property type="molecule type" value="Transcribed_RNA"/>
</dbReference>
<evidence type="ECO:0000313" key="3">
    <source>
        <dbReference type="Proteomes" id="UP000694866"/>
    </source>
</evidence>
<feature type="compositionally biased region" description="Low complexity" evidence="1">
    <location>
        <begin position="211"/>
        <end position="220"/>
    </location>
</feature>
<accession>A0A9R1TN40</accession>
<dbReference type="RefSeq" id="XP_011311961.1">
    <property type="nucleotide sequence ID" value="XM_011313659.1"/>
</dbReference>
<accession>A0A0C9R853</accession>
<gene>
    <name evidence="2" type="primary">ABRA_2</name>
    <name evidence="4" type="synonym">LOC105271860</name>
    <name evidence="2" type="ORF">g.39659</name>
</gene>
<evidence type="ECO:0000256" key="1">
    <source>
        <dbReference type="SAM" id="MobiDB-lite"/>
    </source>
</evidence>
<feature type="compositionally biased region" description="Polar residues" evidence="1">
    <location>
        <begin position="289"/>
        <end position="309"/>
    </location>
</feature>
<feature type="region of interest" description="Disordered" evidence="1">
    <location>
        <begin position="211"/>
        <end position="311"/>
    </location>
</feature>
<evidence type="ECO:0000313" key="2">
    <source>
        <dbReference type="EMBL" id="JAG78829.1"/>
    </source>
</evidence>
<dbReference type="Proteomes" id="UP000694866">
    <property type="component" value="Unplaced"/>
</dbReference>
<proteinExistence type="predicted"/>
<reference evidence="2" key="1">
    <citation type="submission" date="2015-01" db="EMBL/GenBank/DDBJ databases">
        <title>Transcriptome Assembly of Fopius arisanus.</title>
        <authorList>
            <person name="Geib S."/>
        </authorList>
    </citation>
    <scope>NUCLEOTIDE SEQUENCE</scope>
</reference>
<keyword evidence="3" id="KW-1185">Reference proteome</keyword>
<dbReference type="AlphaFoldDB" id="A0A0C9R853"/>
<feature type="compositionally biased region" description="Basic residues" evidence="1">
    <location>
        <begin position="256"/>
        <end position="270"/>
    </location>
</feature>
<evidence type="ECO:0000313" key="4">
    <source>
        <dbReference type="RefSeq" id="XP_011311961.1"/>
    </source>
</evidence>
<feature type="region of interest" description="Disordered" evidence="1">
    <location>
        <begin position="129"/>
        <end position="165"/>
    </location>
</feature>
<reference evidence="4" key="2">
    <citation type="submission" date="2025-04" db="UniProtKB">
        <authorList>
            <consortium name="RefSeq"/>
        </authorList>
    </citation>
    <scope>IDENTIFICATION</scope>
    <source>
        <strain evidence="4">USDA-PBARC FA_bdor</strain>
        <tissue evidence="4">Whole organism</tissue>
    </source>
</reference>
<dbReference type="KEGG" id="fas:105271860"/>
<dbReference type="PANTHER" id="PTHR36696">
    <property type="entry name" value="AGAP012002-PA"/>
    <property type="match status" value="1"/>
</dbReference>
<name>A0A0C9R853_9HYME</name>
<protein>
    <submittedName>
        <fullName evidence="2">ABRA_2 protein</fullName>
    </submittedName>
</protein>
<dbReference type="PANTHER" id="PTHR36696:SF1">
    <property type="entry name" value="EF-HAND DOMAIN-CONTAINING PROTEIN"/>
    <property type="match status" value="1"/>
</dbReference>
<dbReference type="OrthoDB" id="10021598at2759"/>
<organism evidence="2">
    <name type="scientific">Fopius arisanus</name>
    <dbReference type="NCBI Taxonomy" id="64838"/>
    <lineage>
        <taxon>Eukaryota</taxon>
        <taxon>Metazoa</taxon>
        <taxon>Ecdysozoa</taxon>
        <taxon>Arthropoda</taxon>
        <taxon>Hexapoda</taxon>
        <taxon>Insecta</taxon>
        <taxon>Pterygota</taxon>
        <taxon>Neoptera</taxon>
        <taxon>Endopterygota</taxon>
        <taxon>Hymenoptera</taxon>
        <taxon>Apocrita</taxon>
        <taxon>Ichneumonoidea</taxon>
        <taxon>Braconidae</taxon>
        <taxon>Opiinae</taxon>
        <taxon>Fopius</taxon>
    </lineage>
</organism>